<feature type="transmembrane region" description="Helical" evidence="6">
    <location>
        <begin position="267"/>
        <end position="287"/>
    </location>
</feature>
<dbReference type="AlphaFoldDB" id="L0EIJ1"/>
<evidence type="ECO:0000256" key="2">
    <source>
        <dbReference type="ARBA" id="ARBA00022448"/>
    </source>
</evidence>
<feature type="transmembrane region" description="Helical" evidence="6">
    <location>
        <begin position="328"/>
        <end position="349"/>
    </location>
</feature>
<dbReference type="SUPFAM" id="SSF103473">
    <property type="entry name" value="MFS general substrate transporter"/>
    <property type="match status" value="2"/>
</dbReference>
<gene>
    <name evidence="8" type="ordered locus">Theco_3391</name>
</gene>
<feature type="transmembrane region" description="Helical" evidence="6">
    <location>
        <begin position="299"/>
        <end position="316"/>
    </location>
</feature>
<dbReference type="PRINTS" id="PR01036">
    <property type="entry name" value="TCRTETB"/>
</dbReference>
<dbReference type="OrthoDB" id="2403626at2"/>
<dbReference type="Proteomes" id="UP000010795">
    <property type="component" value="Chromosome"/>
</dbReference>
<keyword evidence="3 6" id="KW-0812">Transmembrane</keyword>
<dbReference type="PANTHER" id="PTHR42718:SF9">
    <property type="entry name" value="MAJOR FACILITATOR SUPERFAMILY MULTIDRUG TRANSPORTER MFSC"/>
    <property type="match status" value="1"/>
</dbReference>
<reference evidence="9" key="1">
    <citation type="submission" date="2012-01" db="EMBL/GenBank/DDBJ databases">
        <title>Complete sequence of chromosome of Thermobacillus composti KWC4.</title>
        <authorList>
            <person name="Lucas S."/>
            <person name="Han J."/>
            <person name="Lapidus A."/>
            <person name="Cheng J.-F."/>
            <person name="Goodwin L."/>
            <person name="Pitluck S."/>
            <person name="Peters L."/>
            <person name="Ovchinnikova G."/>
            <person name="Teshima H."/>
            <person name="Detter J.C."/>
            <person name="Han C."/>
            <person name="Tapia R."/>
            <person name="Land M."/>
            <person name="Hauser L."/>
            <person name="Kyrpides N."/>
            <person name="Ivanova N."/>
            <person name="Pagani I."/>
            <person name="Anderson I."/>
            <person name="Woyke T."/>
        </authorList>
    </citation>
    <scope>NUCLEOTIDE SEQUENCE [LARGE SCALE GENOMIC DNA]</scope>
    <source>
        <strain evidence="9">DSM 18247 / JCM 13945 / KWC4</strain>
    </source>
</reference>
<name>L0EIJ1_THECK</name>
<dbReference type="InterPro" id="IPR011701">
    <property type="entry name" value="MFS"/>
</dbReference>
<keyword evidence="5 6" id="KW-0472">Membrane</keyword>
<organism evidence="8 9">
    <name type="scientific">Thermobacillus composti (strain DSM 18247 / JCM 13945 / KWC4)</name>
    <dbReference type="NCBI Taxonomy" id="717605"/>
    <lineage>
        <taxon>Bacteria</taxon>
        <taxon>Bacillati</taxon>
        <taxon>Bacillota</taxon>
        <taxon>Bacilli</taxon>
        <taxon>Bacillales</taxon>
        <taxon>Paenibacillaceae</taxon>
        <taxon>Thermobacillus</taxon>
    </lineage>
</organism>
<dbReference type="PANTHER" id="PTHR42718">
    <property type="entry name" value="MAJOR FACILITATOR SUPERFAMILY MULTIDRUG TRANSPORTER MFSC"/>
    <property type="match status" value="1"/>
</dbReference>
<dbReference type="PROSITE" id="PS50850">
    <property type="entry name" value="MFS"/>
    <property type="match status" value="1"/>
</dbReference>
<evidence type="ECO:0000313" key="9">
    <source>
        <dbReference type="Proteomes" id="UP000010795"/>
    </source>
</evidence>
<feature type="transmembrane region" description="Helical" evidence="6">
    <location>
        <begin position="148"/>
        <end position="168"/>
    </location>
</feature>
<evidence type="ECO:0000256" key="4">
    <source>
        <dbReference type="ARBA" id="ARBA00022989"/>
    </source>
</evidence>
<feature type="transmembrane region" description="Helical" evidence="6">
    <location>
        <begin position="80"/>
        <end position="102"/>
    </location>
</feature>
<comment type="subcellular location">
    <subcellularLocation>
        <location evidence="1">Cell membrane</location>
        <topology evidence="1">Multi-pass membrane protein</topology>
    </subcellularLocation>
</comment>
<dbReference type="EMBL" id="CP003255">
    <property type="protein sequence ID" value="AGA59439.1"/>
    <property type="molecule type" value="Genomic_DNA"/>
</dbReference>
<keyword evidence="4 6" id="KW-1133">Transmembrane helix</keyword>
<evidence type="ECO:0000313" key="8">
    <source>
        <dbReference type="EMBL" id="AGA59439.1"/>
    </source>
</evidence>
<accession>L0EIJ1</accession>
<feature type="transmembrane region" description="Helical" evidence="6">
    <location>
        <begin position="114"/>
        <end position="136"/>
    </location>
</feature>
<feature type="transmembrane region" description="Helical" evidence="6">
    <location>
        <begin position="388"/>
        <end position="413"/>
    </location>
</feature>
<evidence type="ECO:0000256" key="1">
    <source>
        <dbReference type="ARBA" id="ARBA00004651"/>
    </source>
</evidence>
<feature type="transmembrane region" description="Helical" evidence="6">
    <location>
        <begin position="21"/>
        <end position="41"/>
    </location>
</feature>
<keyword evidence="9" id="KW-1185">Reference proteome</keyword>
<feature type="transmembrane region" description="Helical" evidence="6">
    <location>
        <begin position="355"/>
        <end position="376"/>
    </location>
</feature>
<feature type="transmembrane region" description="Helical" evidence="6">
    <location>
        <begin position="229"/>
        <end position="246"/>
    </location>
</feature>
<feature type="domain" description="Major facilitator superfamily (MFS) profile" evidence="7">
    <location>
        <begin position="19"/>
        <end position="455"/>
    </location>
</feature>
<feature type="transmembrane region" description="Helical" evidence="6">
    <location>
        <begin position="47"/>
        <end position="68"/>
    </location>
</feature>
<evidence type="ECO:0000256" key="6">
    <source>
        <dbReference type="SAM" id="Phobius"/>
    </source>
</evidence>
<dbReference type="eggNOG" id="COG2814">
    <property type="taxonomic scope" value="Bacteria"/>
</dbReference>
<dbReference type="GO" id="GO:0022857">
    <property type="term" value="F:transmembrane transporter activity"/>
    <property type="evidence" value="ECO:0007669"/>
    <property type="project" value="InterPro"/>
</dbReference>
<dbReference type="InterPro" id="IPR020846">
    <property type="entry name" value="MFS_dom"/>
</dbReference>
<feature type="transmembrane region" description="Helical" evidence="6">
    <location>
        <begin position="425"/>
        <end position="450"/>
    </location>
</feature>
<dbReference type="InterPro" id="IPR036259">
    <property type="entry name" value="MFS_trans_sf"/>
</dbReference>
<evidence type="ECO:0000256" key="3">
    <source>
        <dbReference type="ARBA" id="ARBA00022692"/>
    </source>
</evidence>
<dbReference type="HOGENOM" id="CLU_000960_3_0_9"/>
<dbReference type="Pfam" id="PF07690">
    <property type="entry name" value="MFS_1"/>
    <property type="match status" value="1"/>
</dbReference>
<dbReference type="CDD" id="cd17321">
    <property type="entry name" value="MFS_MMR_MDR_like"/>
    <property type="match status" value="1"/>
</dbReference>
<protein>
    <submittedName>
        <fullName evidence="8">Arabinose efflux permease family protein</fullName>
    </submittedName>
</protein>
<dbReference type="STRING" id="717605.Theco_3391"/>
<keyword evidence="2" id="KW-0813">Transport</keyword>
<evidence type="ECO:0000259" key="7">
    <source>
        <dbReference type="PROSITE" id="PS50850"/>
    </source>
</evidence>
<sequence>MHDQRAAHDKQLERTGMRLMRLMMVTAALSFMSASSFNIVVPEISRQFGITLAQASWLSSGYTLFYGFGTVVYGKLADRFALRPIITIGLFIFTAGSLTGLLSQTFWTALAGRLLQAAGASVVPAMAMILPIRYFAPERRGSAISMTAVGLAIGGVLGPVVSALLLSFANWRWLFVPSLLMLALLPLFRKYLGAGDAAGNPQGKLDAPGGGLLLAATAALLLAFTWWNVWLFAAFAAALALFIVHIRRVREPFVRPDLFRNRKYRTGLMMTSLIAAASNGVFLLTPMLLADVYHLESQWIGFALVPAAFAAAVLGRRGGKLADRKGNFALYAIAAGLLIACFTLLSLLAGTWPVWAIPLVLMFGNVGQTFIQVAITNSVSGTLPKPEAGVGMGLFSMTNFISNAVSASLYGVAVEAGRTGLAPELALNAGAFNLIYGALAALHIVLLIVYRVRFGAGAARERSVTSG</sequence>
<dbReference type="GO" id="GO:0005886">
    <property type="term" value="C:plasma membrane"/>
    <property type="evidence" value="ECO:0007669"/>
    <property type="project" value="UniProtKB-SubCell"/>
</dbReference>
<proteinExistence type="predicted"/>
<dbReference type="RefSeq" id="WP_015256167.1">
    <property type="nucleotide sequence ID" value="NC_019897.1"/>
</dbReference>
<dbReference type="KEGG" id="tco:Theco_3391"/>
<dbReference type="Gene3D" id="1.20.1250.20">
    <property type="entry name" value="MFS general substrate transporter like domains"/>
    <property type="match status" value="2"/>
</dbReference>
<evidence type="ECO:0000256" key="5">
    <source>
        <dbReference type="ARBA" id="ARBA00023136"/>
    </source>
</evidence>